<name>A0AA40GBI4_9HYME</name>
<sequence length="94" mass="10850">MENERNPSSRSAWRRVEKFREFVGRSFIICDGTRAGTRVCHSGQSEDILAALRKITPNFCLLLDPYIFSKFTRPFDRMKTVLVVKLKKLAIAVD</sequence>
<reference evidence="1" key="1">
    <citation type="submission" date="2021-10" db="EMBL/GenBank/DDBJ databases">
        <title>Melipona bicolor Genome sequencing and assembly.</title>
        <authorList>
            <person name="Araujo N.S."/>
            <person name="Arias M.C."/>
        </authorList>
    </citation>
    <scope>NUCLEOTIDE SEQUENCE</scope>
    <source>
        <strain evidence="1">USP_2M_L1-L4_2017</strain>
        <tissue evidence="1">Whole body</tissue>
    </source>
</reference>
<accession>A0AA40GBI4</accession>
<feature type="non-terminal residue" evidence="1">
    <location>
        <position position="94"/>
    </location>
</feature>
<gene>
    <name evidence="1" type="ORF">K0M31_007358</name>
</gene>
<organism evidence="1 2">
    <name type="scientific">Melipona bicolor</name>
    <dbReference type="NCBI Taxonomy" id="60889"/>
    <lineage>
        <taxon>Eukaryota</taxon>
        <taxon>Metazoa</taxon>
        <taxon>Ecdysozoa</taxon>
        <taxon>Arthropoda</taxon>
        <taxon>Hexapoda</taxon>
        <taxon>Insecta</taxon>
        <taxon>Pterygota</taxon>
        <taxon>Neoptera</taxon>
        <taxon>Endopterygota</taxon>
        <taxon>Hymenoptera</taxon>
        <taxon>Apocrita</taxon>
        <taxon>Aculeata</taxon>
        <taxon>Apoidea</taxon>
        <taxon>Anthophila</taxon>
        <taxon>Apidae</taxon>
        <taxon>Melipona</taxon>
    </lineage>
</organism>
<protein>
    <submittedName>
        <fullName evidence="1">Uncharacterized protein</fullName>
    </submittedName>
</protein>
<proteinExistence type="predicted"/>
<keyword evidence="2" id="KW-1185">Reference proteome</keyword>
<dbReference type="AlphaFoldDB" id="A0AA40GBI4"/>
<evidence type="ECO:0000313" key="2">
    <source>
        <dbReference type="Proteomes" id="UP001177670"/>
    </source>
</evidence>
<evidence type="ECO:0000313" key="1">
    <source>
        <dbReference type="EMBL" id="KAK1134576.1"/>
    </source>
</evidence>
<dbReference type="Proteomes" id="UP001177670">
    <property type="component" value="Unassembled WGS sequence"/>
</dbReference>
<dbReference type="EMBL" id="JAHYIQ010000002">
    <property type="protein sequence ID" value="KAK1134576.1"/>
    <property type="molecule type" value="Genomic_DNA"/>
</dbReference>
<comment type="caution">
    <text evidence="1">The sequence shown here is derived from an EMBL/GenBank/DDBJ whole genome shotgun (WGS) entry which is preliminary data.</text>
</comment>